<dbReference type="GO" id="GO:0008803">
    <property type="term" value="F:bis(5'-nucleosyl)-tetraphosphatase (symmetrical) activity"/>
    <property type="evidence" value="ECO:0007669"/>
    <property type="project" value="TreeGrafter"/>
</dbReference>
<dbReference type="InterPro" id="IPR004843">
    <property type="entry name" value="Calcineurin-like_PHP"/>
</dbReference>
<keyword evidence="3" id="KW-1185">Reference proteome</keyword>
<dbReference type="CDD" id="cd00144">
    <property type="entry name" value="MPP_PPP_family"/>
    <property type="match status" value="1"/>
</dbReference>
<dbReference type="Pfam" id="PF00149">
    <property type="entry name" value="Metallophos"/>
    <property type="match status" value="1"/>
</dbReference>
<name>A0A3L9Z0T6_9FLAO</name>
<sequence length="242" mass="27862">MARTYVVGDIHGGLHALKEVLDKVPFSSEDLFIFVGDYVDGWSDNAETIAFLLDFSEANNCIFLRGNHDELLYNFLKKGDKNPVWLASGGISSMYSYANLSEEEIQLHMHFLEKLENYHVDTKNRLFVHAGFTSIHGPQHEFYPRNVYWDRTLWEMAYSMDQSLRLGELQYPKRLSLFNEIFIGHTPVTRVGKSKPTNFANVWNVDTGAAFKGPLSILDAESKEIWQSKPVWTLYPEEMGRN</sequence>
<evidence type="ECO:0000313" key="3">
    <source>
        <dbReference type="Proteomes" id="UP000271339"/>
    </source>
</evidence>
<dbReference type="Gene3D" id="3.60.21.10">
    <property type="match status" value="1"/>
</dbReference>
<comment type="caution">
    <text evidence="2">The sequence shown here is derived from an EMBL/GenBank/DDBJ whole genome shotgun (WGS) entry which is preliminary data.</text>
</comment>
<dbReference type="InterPro" id="IPR050126">
    <property type="entry name" value="Ap4A_hydrolase"/>
</dbReference>
<gene>
    <name evidence="2" type="ORF">BXY75_0543</name>
</gene>
<accession>A0A3L9Z0T6</accession>
<dbReference type="GO" id="GO:0016791">
    <property type="term" value="F:phosphatase activity"/>
    <property type="evidence" value="ECO:0007669"/>
    <property type="project" value="TreeGrafter"/>
</dbReference>
<evidence type="ECO:0000259" key="1">
    <source>
        <dbReference type="Pfam" id="PF00149"/>
    </source>
</evidence>
<reference evidence="2 3" key="1">
    <citation type="submission" date="2018-10" db="EMBL/GenBank/DDBJ databases">
        <title>Genomic Encyclopedia of Archaeal and Bacterial Type Strains, Phase II (KMG-II): from individual species to whole genera.</title>
        <authorList>
            <person name="Goeker M."/>
        </authorList>
    </citation>
    <scope>NUCLEOTIDE SEQUENCE [LARGE SCALE GENOMIC DNA]</scope>
    <source>
        <strain evidence="2 3">DSM 23424</strain>
    </source>
</reference>
<proteinExistence type="predicted"/>
<dbReference type="GO" id="GO:0005737">
    <property type="term" value="C:cytoplasm"/>
    <property type="evidence" value="ECO:0007669"/>
    <property type="project" value="TreeGrafter"/>
</dbReference>
<evidence type="ECO:0000313" key="2">
    <source>
        <dbReference type="EMBL" id="RMA66124.1"/>
    </source>
</evidence>
<dbReference type="PANTHER" id="PTHR42850:SF4">
    <property type="entry name" value="ZINC-DEPENDENT ENDOPOLYPHOSPHATASE"/>
    <property type="match status" value="1"/>
</dbReference>
<dbReference type="OrthoDB" id="9808081at2"/>
<dbReference type="InterPro" id="IPR029052">
    <property type="entry name" value="Metallo-depent_PP-like"/>
</dbReference>
<dbReference type="AlphaFoldDB" id="A0A3L9Z0T6"/>
<dbReference type="PANTHER" id="PTHR42850">
    <property type="entry name" value="METALLOPHOSPHOESTERASE"/>
    <property type="match status" value="1"/>
</dbReference>
<dbReference type="GO" id="GO:0110154">
    <property type="term" value="P:RNA decapping"/>
    <property type="evidence" value="ECO:0007669"/>
    <property type="project" value="TreeGrafter"/>
</dbReference>
<dbReference type="EMBL" id="REFC01000011">
    <property type="protein sequence ID" value="RMA66124.1"/>
    <property type="molecule type" value="Genomic_DNA"/>
</dbReference>
<dbReference type="PRINTS" id="PR00114">
    <property type="entry name" value="STPHPHTASE"/>
</dbReference>
<dbReference type="InterPro" id="IPR006186">
    <property type="entry name" value="Ser/Thr-sp_prot-phosphatase"/>
</dbReference>
<organism evidence="2 3">
    <name type="scientific">Ulvibacter antarcticus</name>
    <dbReference type="NCBI Taxonomy" id="442714"/>
    <lineage>
        <taxon>Bacteria</taxon>
        <taxon>Pseudomonadati</taxon>
        <taxon>Bacteroidota</taxon>
        <taxon>Flavobacteriia</taxon>
        <taxon>Flavobacteriales</taxon>
        <taxon>Flavobacteriaceae</taxon>
        <taxon>Ulvibacter</taxon>
    </lineage>
</organism>
<dbReference type="RefSeq" id="WP_121906138.1">
    <property type="nucleotide sequence ID" value="NZ_REFC01000011.1"/>
</dbReference>
<protein>
    <submittedName>
        <fullName evidence="2">Serine/threonine protein phosphatase 1</fullName>
    </submittedName>
</protein>
<dbReference type="SUPFAM" id="SSF56300">
    <property type="entry name" value="Metallo-dependent phosphatases"/>
    <property type="match status" value="1"/>
</dbReference>
<dbReference type="Proteomes" id="UP000271339">
    <property type="component" value="Unassembled WGS sequence"/>
</dbReference>
<feature type="domain" description="Calcineurin-like phosphoesterase" evidence="1">
    <location>
        <begin position="3"/>
        <end position="189"/>
    </location>
</feature>